<evidence type="ECO:0000256" key="3">
    <source>
        <dbReference type="ARBA" id="ARBA00022737"/>
    </source>
</evidence>
<gene>
    <name evidence="6" type="ORF">F6J89_13800</name>
</gene>
<keyword evidence="1" id="KW-0489">Methyltransferase</keyword>
<organism evidence="6">
    <name type="scientific">Symploca sp. SIO1C4</name>
    <dbReference type="NCBI Taxonomy" id="2607765"/>
    <lineage>
        <taxon>Bacteria</taxon>
        <taxon>Bacillati</taxon>
        <taxon>Cyanobacteriota</taxon>
        <taxon>Cyanophyceae</taxon>
        <taxon>Coleofasciculales</taxon>
        <taxon>Coleofasciculaceae</taxon>
        <taxon>Symploca</taxon>
    </lineage>
</organism>
<evidence type="ECO:0000256" key="1">
    <source>
        <dbReference type="ARBA" id="ARBA00022603"/>
    </source>
</evidence>
<evidence type="ECO:0000256" key="2">
    <source>
        <dbReference type="ARBA" id="ARBA00022679"/>
    </source>
</evidence>
<dbReference type="Gene3D" id="3.40.50.12710">
    <property type="match status" value="1"/>
</dbReference>
<dbReference type="Gene3D" id="1.25.40.10">
    <property type="entry name" value="Tetratricopeptide repeat domain"/>
    <property type="match status" value="1"/>
</dbReference>
<comment type="caution">
    <text evidence="6">The sequence shown here is derived from an EMBL/GenBank/DDBJ whole genome shotgun (WGS) entry which is preliminary data.</text>
</comment>
<keyword evidence="4 5" id="KW-0802">TPR repeat</keyword>
<proteinExistence type="predicted"/>
<dbReference type="SUPFAM" id="SSF53335">
    <property type="entry name" value="S-adenosyl-L-methionine-dependent methyltransferases"/>
    <property type="match status" value="1"/>
</dbReference>
<dbReference type="GO" id="GO:0008168">
    <property type="term" value="F:methyltransferase activity"/>
    <property type="evidence" value="ECO:0007669"/>
    <property type="project" value="UniProtKB-KW"/>
</dbReference>
<dbReference type="PROSITE" id="PS50293">
    <property type="entry name" value="TPR_REGION"/>
    <property type="match status" value="1"/>
</dbReference>
<dbReference type="SUPFAM" id="SSF48452">
    <property type="entry name" value="TPR-like"/>
    <property type="match status" value="1"/>
</dbReference>
<dbReference type="EMBL" id="JAAHFQ010000245">
    <property type="protein sequence ID" value="NER28669.1"/>
    <property type="molecule type" value="Genomic_DNA"/>
</dbReference>
<keyword evidence="2" id="KW-0808">Transferase</keyword>
<sequence>MRTIRNQPSNTLEQNQRLSKSMLWRFQRNFFDRQGVEAWNQGIVPHYITSNPFIANAYAKVIFGFLRDCHAQGFNRDQPFYIMELGAGSGRFAYHFLKKFVGFFEHSPLKHISVKYLLTDFTNRNLEFWRSHPFLYPFVRSGIIDFARFDLENDRQLTLEYGGYILSAATLKNPLIVIANYVFDSIPSDAFSVRNQQLYENLVTLIPSQQVFDLNHPELIDQIEINFEEHPISSNYYNETNFNKILESYRQRLQDTTVLFPSVALNCIRNLRYLSGDRLLLISADKGHSHEQALLNHGNPSLTRHGNCFSLMVNYHAIGQYFLHVGGQFLNVAHRHHSLNVCAFLLGYTFKHCVETRLAFAEHIEQLGPDDFFSLKKAIEKHYDTLTLPQILAWLRASGWDANIFLGCFPALMQHLNTASESLKQELYRAIERIWENYYPIGEQKDLAFHLARLLYKMKCYREASLYLQYSLMLYGTNANTLYHLGMCHYRLGQLDEANKRFDQALAVDPSLEKALPTKYLRLRLRQMLP</sequence>
<accession>A0A6B3N6B5</accession>
<dbReference type="AlphaFoldDB" id="A0A6B3N6B5"/>
<evidence type="ECO:0000256" key="4">
    <source>
        <dbReference type="ARBA" id="ARBA00022803"/>
    </source>
</evidence>
<evidence type="ECO:0000256" key="5">
    <source>
        <dbReference type="PROSITE-ProRule" id="PRU00339"/>
    </source>
</evidence>
<evidence type="ECO:0000313" key="6">
    <source>
        <dbReference type="EMBL" id="NER28669.1"/>
    </source>
</evidence>
<dbReference type="PROSITE" id="PS50005">
    <property type="entry name" value="TPR"/>
    <property type="match status" value="1"/>
</dbReference>
<dbReference type="Pfam" id="PF07719">
    <property type="entry name" value="TPR_2"/>
    <property type="match status" value="1"/>
</dbReference>
<dbReference type="InterPro" id="IPR011990">
    <property type="entry name" value="TPR-like_helical_dom_sf"/>
</dbReference>
<keyword evidence="3" id="KW-0677">Repeat</keyword>
<name>A0A6B3N6B5_9CYAN</name>
<dbReference type="InterPro" id="IPR029063">
    <property type="entry name" value="SAM-dependent_MTases_sf"/>
</dbReference>
<feature type="repeat" description="TPR" evidence="5">
    <location>
        <begin position="479"/>
        <end position="512"/>
    </location>
</feature>
<dbReference type="GO" id="GO:0032259">
    <property type="term" value="P:methylation"/>
    <property type="evidence" value="ECO:0007669"/>
    <property type="project" value="UniProtKB-KW"/>
</dbReference>
<dbReference type="Pfam" id="PF02636">
    <property type="entry name" value="Methyltransf_28"/>
    <property type="match status" value="1"/>
</dbReference>
<dbReference type="InterPro" id="IPR013105">
    <property type="entry name" value="TPR_2"/>
</dbReference>
<dbReference type="InterPro" id="IPR019734">
    <property type="entry name" value="TPR_rpt"/>
</dbReference>
<dbReference type="SMART" id="SM00028">
    <property type="entry name" value="TPR"/>
    <property type="match status" value="2"/>
</dbReference>
<dbReference type="InterPro" id="IPR003788">
    <property type="entry name" value="NDUFAF7"/>
</dbReference>
<reference evidence="6" key="1">
    <citation type="submission" date="2019-11" db="EMBL/GenBank/DDBJ databases">
        <title>Genomic insights into an expanded diversity of filamentous marine cyanobacteria reveals the extraordinary biosynthetic potential of Moorea and Okeania.</title>
        <authorList>
            <person name="Ferreira Leao T."/>
            <person name="Wang M."/>
            <person name="Moss N."/>
            <person name="Da Silva R."/>
            <person name="Sanders J."/>
            <person name="Nurk S."/>
            <person name="Gurevich A."/>
            <person name="Humphrey G."/>
            <person name="Reher R."/>
            <person name="Zhu Q."/>
            <person name="Belda-Ferre P."/>
            <person name="Glukhov E."/>
            <person name="Rex R."/>
            <person name="Dorrestein P.C."/>
            <person name="Knight R."/>
            <person name="Pevzner P."/>
            <person name="Gerwick W.H."/>
            <person name="Gerwick L."/>
        </authorList>
    </citation>
    <scope>NUCLEOTIDE SEQUENCE</scope>
    <source>
        <strain evidence="6">SIO1C4</strain>
    </source>
</reference>
<protein>
    <submittedName>
        <fullName evidence="6">Tetratricopeptide repeat protein</fullName>
    </submittedName>
</protein>
<dbReference type="InterPro" id="IPR038375">
    <property type="entry name" value="NDUFAF7_sf"/>
</dbReference>